<evidence type="ECO:0000256" key="3">
    <source>
        <dbReference type="ARBA" id="ARBA00022884"/>
    </source>
</evidence>
<evidence type="ECO:0000313" key="10">
    <source>
        <dbReference type="Proteomes" id="UP000199545"/>
    </source>
</evidence>
<comment type="catalytic activity">
    <reaction evidence="1 7">
        <text>a uridine in RNA = a pseudouridine in RNA</text>
        <dbReference type="Rhea" id="RHEA:48348"/>
        <dbReference type="Rhea" id="RHEA-COMP:12068"/>
        <dbReference type="Rhea" id="RHEA-COMP:12069"/>
        <dbReference type="ChEBI" id="CHEBI:65314"/>
        <dbReference type="ChEBI" id="CHEBI:65315"/>
    </reaction>
</comment>
<dbReference type="OrthoDB" id="9773999at2"/>
<dbReference type="SMART" id="SM00363">
    <property type="entry name" value="S4"/>
    <property type="match status" value="1"/>
</dbReference>
<dbReference type="EMBL" id="FORR01000014">
    <property type="protein sequence ID" value="SFJ62955.1"/>
    <property type="molecule type" value="Genomic_DNA"/>
</dbReference>
<dbReference type="PROSITE" id="PS50889">
    <property type="entry name" value="S4"/>
    <property type="match status" value="1"/>
</dbReference>
<dbReference type="Gene3D" id="3.30.2350.10">
    <property type="entry name" value="Pseudouridine synthase"/>
    <property type="match status" value="1"/>
</dbReference>
<dbReference type="CDD" id="cd02869">
    <property type="entry name" value="PseudoU_synth_RluA_like"/>
    <property type="match status" value="1"/>
</dbReference>
<comment type="function">
    <text evidence="7">Responsible for synthesis of pseudouridine from uracil.</text>
</comment>
<dbReference type="Gene3D" id="3.10.290.10">
    <property type="entry name" value="RNA-binding S4 domain"/>
    <property type="match status" value="1"/>
</dbReference>
<dbReference type="FunFam" id="3.30.2350.10:FF:000006">
    <property type="entry name" value="Pseudouridine synthase"/>
    <property type="match status" value="1"/>
</dbReference>
<feature type="active site" evidence="5">
    <location>
        <position position="143"/>
    </location>
</feature>
<dbReference type="Proteomes" id="UP000199545">
    <property type="component" value="Unassembled WGS sequence"/>
</dbReference>
<dbReference type="InterPro" id="IPR006145">
    <property type="entry name" value="PsdUridine_synth_RsuA/RluA"/>
</dbReference>
<dbReference type="PANTHER" id="PTHR21600">
    <property type="entry name" value="MITOCHONDRIAL RNA PSEUDOURIDINE SYNTHASE"/>
    <property type="match status" value="1"/>
</dbReference>
<keyword evidence="3 6" id="KW-0694">RNA-binding</keyword>
<dbReference type="GO" id="GO:0003723">
    <property type="term" value="F:RNA binding"/>
    <property type="evidence" value="ECO:0007669"/>
    <property type="project" value="UniProtKB-KW"/>
</dbReference>
<dbReference type="STRING" id="46223.SAMN05421852_11483"/>
<dbReference type="RefSeq" id="WP_093230951.1">
    <property type="nucleotide sequence ID" value="NZ_FORR01000014.1"/>
</dbReference>
<name>A0A1I3SVZ0_9BACL</name>
<evidence type="ECO:0000256" key="7">
    <source>
        <dbReference type="RuleBase" id="RU362028"/>
    </source>
</evidence>
<dbReference type="EC" id="5.4.99.-" evidence="7"/>
<evidence type="ECO:0000313" key="9">
    <source>
        <dbReference type="EMBL" id="SFJ62955.1"/>
    </source>
</evidence>
<evidence type="ECO:0000256" key="2">
    <source>
        <dbReference type="ARBA" id="ARBA00010876"/>
    </source>
</evidence>
<keyword evidence="10" id="KW-1185">Reference proteome</keyword>
<dbReference type="SUPFAM" id="SSF55174">
    <property type="entry name" value="Alpha-L RNA-binding motif"/>
    <property type="match status" value="1"/>
</dbReference>
<feature type="domain" description="RNA-binding S4" evidence="8">
    <location>
        <begin position="19"/>
        <end position="83"/>
    </location>
</feature>
<keyword evidence="4 7" id="KW-0413">Isomerase</keyword>
<dbReference type="Pfam" id="PF01479">
    <property type="entry name" value="S4"/>
    <property type="match status" value="1"/>
</dbReference>
<dbReference type="PROSITE" id="PS01129">
    <property type="entry name" value="PSI_RLU"/>
    <property type="match status" value="1"/>
</dbReference>
<evidence type="ECO:0000259" key="8">
    <source>
        <dbReference type="SMART" id="SM00363"/>
    </source>
</evidence>
<dbReference type="InterPro" id="IPR036986">
    <property type="entry name" value="S4_RNA-bd_sf"/>
</dbReference>
<dbReference type="InterPro" id="IPR006224">
    <property type="entry name" value="PsdUridine_synth_RluA-like_CS"/>
</dbReference>
<dbReference type="GO" id="GO:0120159">
    <property type="term" value="F:rRNA pseudouridine synthase activity"/>
    <property type="evidence" value="ECO:0007669"/>
    <property type="project" value="UniProtKB-ARBA"/>
</dbReference>
<reference evidence="9 10" key="1">
    <citation type="submission" date="2016-10" db="EMBL/GenBank/DDBJ databases">
        <authorList>
            <person name="de Groot N.N."/>
        </authorList>
    </citation>
    <scope>NUCLEOTIDE SEQUENCE [LARGE SCALE GENOMIC DNA]</scope>
    <source>
        <strain evidence="9 10">DSM 44778</strain>
    </source>
</reference>
<evidence type="ECO:0000256" key="5">
    <source>
        <dbReference type="PIRSR" id="PIRSR606225-1"/>
    </source>
</evidence>
<protein>
    <recommendedName>
        <fullName evidence="7">Pseudouridine synthase</fullName>
        <ecNumber evidence="7">5.4.99.-</ecNumber>
    </recommendedName>
</protein>
<gene>
    <name evidence="9" type="ORF">SAMN05421852_11483</name>
</gene>
<dbReference type="GO" id="GO:0000455">
    <property type="term" value="P:enzyme-directed rRNA pseudouridine synthesis"/>
    <property type="evidence" value="ECO:0007669"/>
    <property type="project" value="UniProtKB-ARBA"/>
</dbReference>
<proteinExistence type="inferred from homology"/>
<accession>A0A1I3SVZ0</accession>
<dbReference type="InterPro" id="IPR006225">
    <property type="entry name" value="PsdUridine_synth_RluC/D"/>
</dbReference>
<dbReference type="InterPro" id="IPR050188">
    <property type="entry name" value="RluA_PseudoU_synthase"/>
</dbReference>
<dbReference type="InterPro" id="IPR002942">
    <property type="entry name" value="S4_RNA-bd"/>
</dbReference>
<organism evidence="9 10">
    <name type="scientific">Thermoflavimicrobium dichotomicum</name>
    <dbReference type="NCBI Taxonomy" id="46223"/>
    <lineage>
        <taxon>Bacteria</taxon>
        <taxon>Bacillati</taxon>
        <taxon>Bacillota</taxon>
        <taxon>Bacilli</taxon>
        <taxon>Bacillales</taxon>
        <taxon>Thermoactinomycetaceae</taxon>
        <taxon>Thermoflavimicrobium</taxon>
    </lineage>
</organism>
<dbReference type="CDD" id="cd00165">
    <property type="entry name" value="S4"/>
    <property type="match status" value="1"/>
</dbReference>
<dbReference type="SUPFAM" id="SSF55120">
    <property type="entry name" value="Pseudouridine synthase"/>
    <property type="match status" value="1"/>
</dbReference>
<sequence length="311" mass="35375">MEEQYEEYSWHVDAEWAGERLDKVVTSYHSEWSRVRVQDWIKQGLVQVDQKVRKGNYRVKEGELIEVFVPPIEELDVVPEEIPLDIRYEDDDVLVVNKPKGMVVHPGPGNPSGTLVNALLAHCKGQLSGIGGVARPGIVHRIDKDTSGLLMVAKNDVAHHSLVEQLKEHTVERLYVAIVHGIIPHQHGTVDAPIGRDPHHRQRMAVVKNGKHAVTHFSVRERFKDTTLIECRLETGRTHQIRVHMKHIGYPLVGDPVYGPKKNPYPIEGQALHAQVIGFTHPRTGEWIRIEVEPPEDFQRLLDLLRKKSNP</sequence>
<dbReference type="Pfam" id="PF00849">
    <property type="entry name" value="PseudoU_synth_2"/>
    <property type="match status" value="1"/>
</dbReference>
<dbReference type="AlphaFoldDB" id="A0A1I3SVZ0"/>
<evidence type="ECO:0000256" key="6">
    <source>
        <dbReference type="PROSITE-ProRule" id="PRU00182"/>
    </source>
</evidence>
<comment type="similarity">
    <text evidence="2 7">Belongs to the pseudouridine synthase RluA family.</text>
</comment>
<evidence type="ECO:0000256" key="1">
    <source>
        <dbReference type="ARBA" id="ARBA00000073"/>
    </source>
</evidence>
<dbReference type="PANTHER" id="PTHR21600:SF44">
    <property type="entry name" value="RIBOSOMAL LARGE SUBUNIT PSEUDOURIDINE SYNTHASE D"/>
    <property type="match status" value="1"/>
</dbReference>
<dbReference type="InterPro" id="IPR020103">
    <property type="entry name" value="PsdUridine_synth_cat_dom_sf"/>
</dbReference>
<evidence type="ECO:0000256" key="4">
    <source>
        <dbReference type="ARBA" id="ARBA00023235"/>
    </source>
</evidence>
<dbReference type="NCBIfam" id="TIGR00005">
    <property type="entry name" value="rluA_subfam"/>
    <property type="match status" value="1"/>
</dbReference>